<dbReference type="STRING" id="1908237.BEN47_04115"/>
<sequence length="281" mass="30496">MRTSSFRFFALACLASGVLLTTGCQRNDVQPNEDVTTAEDRSEDNLETAFSADIMTAARPQDGALNNSPAVAGALELRRIYGTCATRTYDAQTRVLTIDFGSVNCLCPDGRYRRGKIVVAFTTDTPTRRAGAIVTRENYFVNDNQHTATRIFTDLSLSSFTVEVPSASIVRANNGGTHSWTASWTFTRTAGFNTAITADDGYSVTGAASGTNRRGTTYTTTIESPLIKRGDCYKYYVAGTVRITNDRSKAMLLNYDPSGSQACDNTATVTINGRTKTITLR</sequence>
<reference evidence="1 2" key="1">
    <citation type="submission" date="2016-08" db="EMBL/GenBank/DDBJ databases">
        <title>Hymenobacter coccineus sp. nov., Hymenobacter lapidarius sp. nov. and Hymenobacter glacialis sp. nov., isolated from Antarctic soil.</title>
        <authorList>
            <person name="Sedlacek I."/>
            <person name="Kralova S."/>
            <person name="Kyrova K."/>
            <person name="Maslanova I."/>
            <person name="Stankova E."/>
            <person name="Vrbovska V."/>
            <person name="Nemec M."/>
            <person name="Bartak M."/>
            <person name="Svec P."/>
            <person name="Busse H.-J."/>
            <person name="Pantucek R."/>
        </authorList>
    </citation>
    <scope>NUCLEOTIDE SEQUENCE [LARGE SCALE GENOMIC DNA]</scope>
    <source>
        <strain evidence="1 2">CCM 8643</strain>
    </source>
</reference>
<organism evidence="1 2">
    <name type="scientific">Hymenobacter lapidarius</name>
    <dbReference type="NCBI Taxonomy" id="1908237"/>
    <lineage>
        <taxon>Bacteria</taxon>
        <taxon>Pseudomonadati</taxon>
        <taxon>Bacteroidota</taxon>
        <taxon>Cytophagia</taxon>
        <taxon>Cytophagales</taxon>
        <taxon>Hymenobacteraceae</taxon>
        <taxon>Hymenobacter</taxon>
    </lineage>
</organism>
<proteinExistence type="predicted"/>
<protein>
    <recommendedName>
        <fullName evidence="3">Lipoprotein</fullName>
    </recommendedName>
</protein>
<keyword evidence="2" id="KW-1185">Reference proteome</keyword>
<dbReference type="EMBL" id="MDZB01000142">
    <property type="protein sequence ID" value="OGX82576.1"/>
    <property type="molecule type" value="Genomic_DNA"/>
</dbReference>
<dbReference type="Proteomes" id="UP000176294">
    <property type="component" value="Unassembled WGS sequence"/>
</dbReference>
<name>A0A1G1SVE0_9BACT</name>
<evidence type="ECO:0008006" key="3">
    <source>
        <dbReference type="Google" id="ProtNLM"/>
    </source>
</evidence>
<dbReference type="PROSITE" id="PS51257">
    <property type="entry name" value="PROKAR_LIPOPROTEIN"/>
    <property type="match status" value="1"/>
</dbReference>
<comment type="caution">
    <text evidence="1">The sequence shown here is derived from an EMBL/GenBank/DDBJ whole genome shotgun (WGS) entry which is preliminary data.</text>
</comment>
<dbReference type="AlphaFoldDB" id="A0A1G1SVE0"/>
<dbReference type="RefSeq" id="WP_070729795.1">
    <property type="nucleotide sequence ID" value="NZ_MDZB01000142.1"/>
</dbReference>
<dbReference type="OrthoDB" id="1114031at2"/>
<evidence type="ECO:0000313" key="2">
    <source>
        <dbReference type="Proteomes" id="UP000176294"/>
    </source>
</evidence>
<evidence type="ECO:0000313" key="1">
    <source>
        <dbReference type="EMBL" id="OGX82576.1"/>
    </source>
</evidence>
<accession>A0A1G1SVE0</accession>
<gene>
    <name evidence="1" type="ORF">BEN47_04115</name>
</gene>